<keyword evidence="2" id="KW-0012">Acyltransferase</keyword>
<dbReference type="PANTHER" id="PTHR43877:SF1">
    <property type="entry name" value="ACETYLTRANSFERASE"/>
    <property type="match status" value="1"/>
</dbReference>
<dbReference type="PANTHER" id="PTHR43877">
    <property type="entry name" value="AMINOALKYLPHOSPHONATE N-ACETYLTRANSFERASE-RELATED-RELATED"/>
    <property type="match status" value="1"/>
</dbReference>
<dbReference type="InterPro" id="IPR050832">
    <property type="entry name" value="Bact_Acetyltransf"/>
</dbReference>
<dbReference type="GO" id="GO:0016747">
    <property type="term" value="F:acyltransferase activity, transferring groups other than amino-acyl groups"/>
    <property type="evidence" value="ECO:0007669"/>
    <property type="project" value="InterPro"/>
</dbReference>
<dbReference type="EMBL" id="UINC01003380">
    <property type="protein sequence ID" value="SVA05830.1"/>
    <property type="molecule type" value="Genomic_DNA"/>
</dbReference>
<dbReference type="AlphaFoldDB" id="A0A381SP71"/>
<reference evidence="4" key="1">
    <citation type="submission" date="2018-05" db="EMBL/GenBank/DDBJ databases">
        <authorList>
            <person name="Lanie J.A."/>
            <person name="Ng W.-L."/>
            <person name="Kazmierczak K.M."/>
            <person name="Andrzejewski T.M."/>
            <person name="Davidsen T.M."/>
            <person name="Wayne K.J."/>
            <person name="Tettelin H."/>
            <person name="Glass J.I."/>
            <person name="Rusch D."/>
            <person name="Podicherti R."/>
            <person name="Tsui H.-C.T."/>
            <person name="Winkler M.E."/>
        </authorList>
    </citation>
    <scope>NUCLEOTIDE SEQUENCE</scope>
</reference>
<dbReference type="InterPro" id="IPR000182">
    <property type="entry name" value="GNAT_dom"/>
</dbReference>
<dbReference type="InterPro" id="IPR016181">
    <property type="entry name" value="Acyl_CoA_acyltransferase"/>
</dbReference>
<feature type="domain" description="N-acetyltransferase" evidence="3">
    <location>
        <begin position="8"/>
        <end position="182"/>
    </location>
</feature>
<proteinExistence type="predicted"/>
<gene>
    <name evidence="4" type="ORF">METZ01_LOCUS58684</name>
</gene>
<keyword evidence="1" id="KW-0808">Transferase</keyword>
<name>A0A381SP71_9ZZZZ</name>
<protein>
    <recommendedName>
        <fullName evidence="3">N-acetyltransferase domain-containing protein</fullName>
    </recommendedName>
</protein>
<dbReference type="Gene3D" id="3.40.630.30">
    <property type="match status" value="1"/>
</dbReference>
<evidence type="ECO:0000313" key="4">
    <source>
        <dbReference type="EMBL" id="SVA05830.1"/>
    </source>
</evidence>
<dbReference type="SUPFAM" id="SSF55729">
    <property type="entry name" value="Acyl-CoA N-acyltransferases (Nat)"/>
    <property type="match status" value="1"/>
</dbReference>
<dbReference type="CDD" id="cd04301">
    <property type="entry name" value="NAT_SF"/>
    <property type="match status" value="1"/>
</dbReference>
<dbReference type="Pfam" id="PF00583">
    <property type="entry name" value="Acetyltransf_1"/>
    <property type="match status" value="1"/>
</dbReference>
<organism evidence="4">
    <name type="scientific">marine metagenome</name>
    <dbReference type="NCBI Taxonomy" id="408172"/>
    <lineage>
        <taxon>unclassified sequences</taxon>
        <taxon>metagenomes</taxon>
        <taxon>ecological metagenomes</taxon>
    </lineage>
</organism>
<dbReference type="PROSITE" id="PS51186">
    <property type="entry name" value="GNAT"/>
    <property type="match status" value="1"/>
</dbReference>
<evidence type="ECO:0000256" key="1">
    <source>
        <dbReference type="ARBA" id="ARBA00022679"/>
    </source>
</evidence>
<sequence length="182" mass="20542">MTTRNTDFRYRLALLEDIPAIKVLMQLSINGLLKPYLTKRQLEASIESMGLDEQLIKDQTYFIVNKDNIFVGCGGWSNRKTLFGANHTPNRDDSFLNPEVDAARIRAMYTHPDWARMGIGTLIMNVGEKEAKKAGFTKCELMATQAGVSLYKNHGYIAKEEINYESASGASVSMTRMEKHLK</sequence>
<evidence type="ECO:0000256" key="2">
    <source>
        <dbReference type="ARBA" id="ARBA00023315"/>
    </source>
</evidence>
<accession>A0A381SP71</accession>
<evidence type="ECO:0000259" key="3">
    <source>
        <dbReference type="PROSITE" id="PS51186"/>
    </source>
</evidence>